<dbReference type="EMBL" id="JMIB01000023">
    <property type="protein sequence ID" value="KDM91383.1"/>
    <property type="molecule type" value="Genomic_DNA"/>
</dbReference>
<dbReference type="PANTHER" id="PTHR36180">
    <property type="entry name" value="DNA-BINDING PROTEIN-RELATED-RELATED"/>
    <property type="match status" value="1"/>
</dbReference>
<evidence type="ECO:0000313" key="3">
    <source>
        <dbReference type="Proteomes" id="UP000027192"/>
    </source>
</evidence>
<reference evidence="2 3" key="1">
    <citation type="submission" date="2014-04" db="EMBL/GenBank/DDBJ databases">
        <title>Draft genome sequence of Photobacterium halotolerans S2753: a solonamide, ngercheumicin and holomycin producer.</title>
        <authorList>
            <person name="Machado H.R."/>
            <person name="Gram L."/>
        </authorList>
    </citation>
    <scope>NUCLEOTIDE SEQUENCE [LARGE SCALE GENOMIC DNA]</scope>
    <source>
        <strain evidence="2 3">S2753</strain>
    </source>
</reference>
<comment type="caution">
    <text evidence="2">The sequence shown here is derived from an EMBL/GenBank/DDBJ whole genome shotgun (WGS) entry which is preliminary data.</text>
</comment>
<dbReference type="AlphaFoldDB" id="A0A066RVG7"/>
<dbReference type="STRING" id="1654360.EA58_12550"/>
<keyword evidence="3" id="KW-1185">Reference proteome</keyword>
<gene>
    <name evidence="2" type="ORF">EA58_12550</name>
</gene>
<evidence type="ECO:0000259" key="1">
    <source>
        <dbReference type="Pfam" id="PF08346"/>
    </source>
</evidence>
<accession>A0A066RVG7</accession>
<proteinExistence type="predicted"/>
<name>A0A066RVG7_9GAMM</name>
<feature type="domain" description="AntA/AntB antirepressor" evidence="1">
    <location>
        <begin position="25"/>
        <end position="92"/>
    </location>
</feature>
<dbReference type="Proteomes" id="UP000027192">
    <property type="component" value="Unassembled WGS sequence"/>
</dbReference>
<dbReference type="InterPro" id="IPR013557">
    <property type="entry name" value="AntA/B_antirep"/>
</dbReference>
<dbReference type="RefSeq" id="WP_051642047.1">
    <property type="nucleotide sequence ID" value="NZ_JAGSGC010000027.1"/>
</dbReference>
<sequence>MNTTKSPIKIEVFSAVIGNVSKRCVDARSLHSTLGNATAFSRWVGRRIEETGFTEGKDFLPILAKNEDKGRPATEYTITVEMAKHLCMMDRSDVGYQMRDYFIECEEKLIQINSLSVNQTSTLSRDLLKTIDRLKASDNQFEEQVCKELIERICLQLKMPQPPIELLDVKLEKKAS</sequence>
<organism evidence="2 3">
    <name type="scientific">Photobacterium galatheae</name>
    <dbReference type="NCBI Taxonomy" id="1654360"/>
    <lineage>
        <taxon>Bacteria</taxon>
        <taxon>Pseudomonadati</taxon>
        <taxon>Pseudomonadota</taxon>
        <taxon>Gammaproteobacteria</taxon>
        <taxon>Vibrionales</taxon>
        <taxon>Vibrionaceae</taxon>
        <taxon>Photobacterium</taxon>
    </lineage>
</organism>
<evidence type="ECO:0000313" key="2">
    <source>
        <dbReference type="EMBL" id="KDM91383.1"/>
    </source>
</evidence>
<dbReference type="Pfam" id="PF08346">
    <property type="entry name" value="AntA"/>
    <property type="match status" value="1"/>
</dbReference>
<dbReference type="PANTHER" id="PTHR36180:SF1">
    <property type="entry name" value="ANTA_ANTB ANTIREPRESSOR DOMAIN-CONTAINING PROTEIN"/>
    <property type="match status" value="1"/>
</dbReference>
<protein>
    <recommendedName>
        <fullName evidence="1">AntA/AntB antirepressor domain-containing protein</fullName>
    </recommendedName>
</protein>